<gene>
    <name evidence="1" type="ORF">IAC10_02395</name>
</gene>
<organism evidence="1 2">
    <name type="scientific">Candidatus Scatousia excrementigallinarum</name>
    <dbReference type="NCBI Taxonomy" id="2840935"/>
    <lineage>
        <taxon>Bacteria</taxon>
        <taxon>Candidatus Scatousia</taxon>
    </lineage>
</organism>
<evidence type="ECO:0000313" key="2">
    <source>
        <dbReference type="Proteomes" id="UP000823928"/>
    </source>
</evidence>
<sequence>MYCIVDDNGQLDIYAQSSDRCHKCKNTHKCPLIVALRDEFVVMRYSDISIKDCCFFKRRLF</sequence>
<dbReference type="EMBL" id="DVIU01000046">
    <property type="protein sequence ID" value="HIS35469.1"/>
    <property type="molecule type" value="Genomic_DNA"/>
</dbReference>
<dbReference type="AlphaFoldDB" id="A0A9D1EXH4"/>
<accession>A0A9D1EXH4</accession>
<reference evidence="1" key="2">
    <citation type="journal article" date="2021" name="PeerJ">
        <title>Extensive microbial diversity within the chicken gut microbiome revealed by metagenomics and culture.</title>
        <authorList>
            <person name="Gilroy R."/>
            <person name="Ravi A."/>
            <person name="Getino M."/>
            <person name="Pursley I."/>
            <person name="Horton D.L."/>
            <person name="Alikhan N.F."/>
            <person name="Baker D."/>
            <person name="Gharbi K."/>
            <person name="Hall N."/>
            <person name="Watson M."/>
            <person name="Adriaenssens E.M."/>
            <person name="Foster-Nyarko E."/>
            <person name="Jarju S."/>
            <person name="Secka A."/>
            <person name="Antonio M."/>
            <person name="Oren A."/>
            <person name="Chaudhuri R.R."/>
            <person name="La Ragione R."/>
            <person name="Hildebrand F."/>
            <person name="Pallen M.J."/>
        </authorList>
    </citation>
    <scope>NUCLEOTIDE SEQUENCE</scope>
    <source>
        <strain evidence="1">6276</strain>
    </source>
</reference>
<name>A0A9D1EXH4_9BACT</name>
<protein>
    <submittedName>
        <fullName evidence="1">Uncharacterized protein</fullName>
    </submittedName>
</protein>
<dbReference type="Proteomes" id="UP000823928">
    <property type="component" value="Unassembled WGS sequence"/>
</dbReference>
<reference evidence="1" key="1">
    <citation type="submission" date="2020-10" db="EMBL/GenBank/DDBJ databases">
        <authorList>
            <person name="Gilroy R."/>
        </authorList>
    </citation>
    <scope>NUCLEOTIDE SEQUENCE</scope>
    <source>
        <strain evidence="1">6276</strain>
    </source>
</reference>
<comment type="caution">
    <text evidence="1">The sequence shown here is derived from an EMBL/GenBank/DDBJ whole genome shotgun (WGS) entry which is preliminary data.</text>
</comment>
<evidence type="ECO:0000313" key="1">
    <source>
        <dbReference type="EMBL" id="HIS35469.1"/>
    </source>
</evidence>
<proteinExistence type="predicted"/>